<dbReference type="Gene3D" id="2.30.30.40">
    <property type="entry name" value="SH3 Domains"/>
    <property type="match status" value="1"/>
</dbReference>
<dbReference type="AlphaFoldDB" id="A0A2H0XE87"/>
<evidence type="ECO:0000313" key="3">
    <source>
        <dbReference type="EMBL" id="PIS23233.1"/>
    </source>
</evidence>
<dbReference type="InterPro" id="IPR003646">
    <property type="entry name" value="SH3-like_bac-type"/>
</dbReference>
<dbReference type="Pfam" id="PF08308">
    <property type="entry name" value="PEGA"/>
    <property type="match status" value="1"/>
</dbReference>
<evidence type="ECO:0000313" key="4">
    <source>
        <dbReference type="Proteomes" id="UP000230340"/>
    </source>
</evidence>
<feature type="domain" description="SH3b" evidence="2">
    <location>
        <begin position="322"/>
        <end position="388"/>
    </location>
</feature>
<sequence length="388" mass="41399">MGYILNVPNFDIRKLIFIAVPLLIALAGALFYIGWSKRNLSGPVTISVNSLYTNAPVFIDGNLVGNTPYKGQKNISAPLSFVIKGEPNSFETTIRPSPGTEVSISRDLGVSGEFSSGRTVFIEKSNTALPSISIVSTPVGVEVTVDGIAVGKTPVAISDPKIITPDKEHKVKLSLAGYEGQSISVIPKKWYRANAIVDLFLLPLRENPKELAESTDSAKIFGIVNPEVSLKIPHSVWVRAISYYKKTRGGALVEFSYFVDLDGVVYKIGTGEVEDLANFSPPESAPSPLIIGALQTSAGPLSEKAVSSIQKILGAKGTVTSSKKATVLETGTDFGLNVRSGAGVAFEKIGELKVGTIVDILEENSGWTKVKFDGTKEGWVSSSYLSSK</sequence>
<protein>
    <recommendedName>
        <fullName evidence="2">SH3b domain-containing protein</fullName>
    </recommendedName>
</protein>
<comment type="caution">
    <text evidence="3">The sequence shown here is derived from an EMBL/GenBank/DDBJ whole genome shotgun (WGS) entry which is preliminary data.</text>
</comment>
<gene>
    <name evidence="3" type="ORF">COT49_01245</name>
</gene>
<evidence type="ECO:0000259" key="2">
    <source>
        <dbReference type="PROSITE" id="PS51781"/>
    </source>
</evidence>
<organism evidence="3 4">
    <name type="scientific">candidate division WWE3 bacterium CG08_land_8_20_14_0_20_40_13</name>
    <dbReference type="NCBI Taxonomy" id="1975084"/>
    <lineage>
        <taxon>Bacteria</taxon>
        <taxon>Katanobacteria</taxon>
    </lineage>
</organism>
<dbReference type="Proteomes" id="UP000230340">
    <property type="component" value="Unassembled WGS sequence"/>
</dbReference>
<name>A0A2H0XE87_UNCKA</name>
<keyword evidence="1" id="KW-0472">Membrane</keyword>
<dbReference type="EMBL" id="PEYT01000008">
    <property type="protein sequence ID" value="PIS23233.1"/>
    <property type="molecule type" value="Genomic_DNA"/>
</dbReference>
<accession>A0A2H0XE87</accession>
<feature type="transmembrane region" description="Helical" evidence="1">
    <location>
        <begin position="15"/>
        <end position="35"/>
    </location>
</feature>
<keyword evidence="1" id="KW-1133">Transmembrane helix</keyword>
<evidence type="ECO:0000256" key="1">
    <source>
        <dbReference type="SAM" id="Phobius"/>
    </source>
</evidence>
<proteinExistence type="predicted"/>
<reference evidence="4" key="1">
    <citation type="submission" date="2017-09" db="EMBL/GenBank/DDBJ databases">
        <title>Depth-based differentiation of microbial function through sediment-hosted aquifers and enrichment of novel symbionts in the deep terrestrial subsurface.</title>
        <authorList>
            <person name="Probst A.J."/>
            <person name="Ladd B."/>
            <person name="Jarett J.K."/>
            <person name="Geller-Mcgrath D.E."/>
            <person name="Sieber C.M.K."/>
            <person name="Emerson J.B."/>
            <person name="Anantharaman K."/>
            <person name="Thomas B.C."/>
            <person name="Malmstrom R."/>
            <person name="Stieglmeier M."/>
            <person name="Klingl A."/>
            <person name="Woyke T."/>
            <person name="Ryan C.M."/>
            <person name="Banfield J.F."/>
        </authorList>
    </citation>
    <scope>NUCLEOTIDE SEQUENCE [LARGE SCALE GENOMIC DNA]</scope>
</reference>
<keyword evidence="1" id="KW-0812">Transmembrane</keyword>
<dbReference type="PROSITE" id="PS51781">
    <property type="entry name" value="SH3B"/>
    <property type="match status" value="1"/>
</dbReference>
<dbReference type="SMART" id="SM00287">
    <property type="entry name" value="SH3b"/>
    <property type="match status" value="1"/>
</dbReference>
<dbReference type="Pfam" id="PF08239">
    <property type="entry name" value="SH3_3"/>
    <property type="match status" value="1"/>
</dbReference>
<dbReference type="InterPro" id="IPR013229">
    <property type="entry name" value="PEGA"/>
</dbReference>